<evidence type="ECO:0000256" key="12">
    <source>
        <dbReference type="ARBA" id="ARBA00061644"/>
    </source>
</evidence>
<dbReference type="Pfam" id="PF00664">
    <property type="entry name" value="ABC_membrane"/>
    <property type="match status" value="1"/>
</dbReference>
<keyword evidence="10 13" id="KW-0472">Membrane</keyword>
<dbReference type="SMART" id="SM00382">
    <property type="entry name" value="AAA"/>
    <property type="match status" value="1"/>
</dbReference>
<protein>
    <submittedName>
        <fullName evidence="17">ABC-type bacteriocin/lantibiotic exporter with double-glycine peptidase domain</fullName>
    </submittedName>
</protein>
<dbReference type="FunFam" id="3.40.50.300:FF:000299">
    <property type="entry name" value="ABC transporter ATP-binding protein/permease"/>
    <property type="match status" value="1"/>
</dbReference>
<feature type="domain" description="ABC transporter" evidence="14">
    <location>
        <begin position="472"/>
        <end position="704"/>
    </location>
</feature>
<feature type="transmembrane region" description="Helical" evidence="13">
    <location>
        <begin position="151"/>
        <end position="172"/>
    </location>
</feature>
<evidence type="ECO:0000256" key="2">
    <source>
        <dbReference type="ARBA" id="ARBA00022448"/>
    </source>
</evidence>
<dbReference type="GO" id="GO:0043213">
    <property type="term" value="P:bacteriocin transport"/>
    <property type="evidence" value="ECO:0007669"/>
    <property type="project" value="UniProtKB-KW"/>
</dbReference>
<dbReference type="PROSITE" id="PS50990">
    <property type="entry name" value="PEPTIDASE_C39"/>
    <property type="match status" value="1"/>
</dbReference>
<evidence type="ECO:0000313" key="17">
    <source>
        <dbReference type="EMBL" id="PRY11501.1"/>
    </source>
</evidence>
<dbReference type="GO" id="GO:0016887">
    <property type="term" value="F:ATP hydrolysis activity"/>
    <property type="evidence" value="ECO:0007669"/>
    <property type="project" value="InterPro"/>
</dbReference>
<keyword evidence="3" id="KW-1003">Cell membrane</keyword>
<dbReference type="PANTHER" id="PTHR24221:SF654">
    <property type="entry name" value="ATP-BINDING CASSETTE SUB-FAMILY B MEMBER 6"/>
    <property type="match status" value="1"/>
</dbReference>
<dbReference type="InterPro" id="IPR011527">
    <property type="entry name" value="ABC1_TM_dom"/>
</dbReference>
<evidence type="ECO:0000256" key="5">
    <source>
        <dbReference type="ARBA" id="ARBA00022741"/>
    </source>
</evidence>
<evidence type="ECO:0000259" key="14">
    <source>
        <dbReference type="PROSITE" id="PS50893"/>
    </source>
</evidence>
<dbReference type="Pfam" id="PF03412">
    <property type="entry name" value="Peptidase_C39"/>
    <property type="match status" value="1"/>
</dbReference>
<proteinExistence type="inferred from homology"/>
<organism evidence="17 18">
    <name type="scientific">Kineococcus rhizosphaerae</name>
    <dbReference type="NCBI Taxonomy" id="559628"/>
    <lineage>
        <taxon>Bacteria</taxon>
        <taxon>Bacillati</taxon>
        <taxon>Actinomycetota</taxon>
        <taxon>Actinomycetes</taxon>
        <taxon>Kineosporiales</taxon>
        <taxon>Kineosporiaceae</taxon>
        <taxon>Kineococcus</taxon>
    </lineage>
</organism>
<dbReference type="PROSITE" id="PS50893">
    <property type="entry name" value="ABC_TRANSPORTER_2"/>
    <property type="match status" value="1"/>
</dbReference>
<keyword evidence="2" id="KW-0813">Transport</keyword>
<dbReference type="GO" id="GO:0015031">
    <property type="term" value="P:protein transport"/>
    <property type="evidence" value="ECO:0007669"/>
    <property type="project" value="UniProtKB-KW"/>
</dbReference>
<dbReference type="RefSeq" id="WP_170127427.1">
    <property type="nucleotide sequence ID" value="NZ_PVZF01000013.1"/>
</dbReference>
<keyword evidence="11" id="KW-0080">Bacteriocin transport</keyword>
<dbReference type="SUPFAM" id="SSF90123">
    <property type="entry name" value="ABC transporter transmembrane region"/>
    <property type="match status" value="1"/>
</dbReference>
<dbReference type="EMBL" id="PVZF01000013">
    <property type="protein sequence ID" value="PRY11501.1"/>
    <property type="molecule type" value="Genomic_DNA"/>
</dbReference>
<evidence type="ECO:0000259" key="16">
    <source>
        <dbReference type="PROSITE" id="PS50990"/>
    </source>
</evidence>
<feature type="domain" description="Peptidase C39" evidence="16">
    <location>
        <begin position="9"/>
        <end position="128"/>
    </location>
</feature>
<evidence type="ECO:0000313" key="18">
    <source>
        <dbReference type="Proteomes" id="UP000238083"/>
    </source>
</evidence>
<dbReference type="InterPro" id="IPR036640">
    <property type="entry name" value="ABC1_TM_sf"/>
</dbReference>
<dbReference type="InterPro" id="IPR017871">
    <property type="entry name" value="ABC_transporter-like_CS"/>
</dbReference>
<keyword evidence="6" id="KW-0788">Thiol protease</keyword>
<dbReference type="Gene3D" id="1.20.1560.10">
    <property type="entry name" value="ABC transporter type 1, transmembrane domain"/>
    <property type="match status" value="1"/>
</dbReference>
<dbReference type="InterPro" id="IPR005074">
    <property type="entry name" value="Peptidase_C39"/>
</dbReference>
<accession>A0A2T0QYP9</accession>
<sequence length="715" mass="76481">MGRITPELQVTPLEAGLCCAAMLLHAAGCRVPTSALREEVDLGRSGSTLPQLAELFSVRGVVAEVRQVSTAEAQGLPGPFIAGWGNSSYVVVERFRGSTVVLVDPASGRRRAPVEEFGVQFSGMVLLPRPAPDVRFAEPERDPGAPRPFRAALRAAAAPLAGVLLTSVLVYATDIGAPYLTQRVIDQALVDGRLDIVGDTLPWILGIVAAVGLGIHLRSVFTSRSAVVIGGRSAQQVLDHLLGLPYKYFDARQPGELAYRLAGISAIRDSLSDQLFAGFFQIGGLLVYLGYLFTRSVPLALVATGFVAAMLLVLFGSRAVFYSAIQNEQSQTGRMLTEQLEAIQSILTIKTQPDRHQFLTRWRRQNAVSLRYLRRRMLLQGGVNAVTGVLQFSGPIVTLVVGLVLWQRGDMSLGTVFGALAIASMIFATANAIYGSVALFLVCRTYARRIEDITTTRSQPVGTRSVRRLGRLGLHGVGYRYTRHTPPVVQDVDLTVEPGTTVALVGRTGSGKSTLAKLALGLYPSTTGSVTFDGVPVGDVVPGDLFARLAFVPQDVTLETATLHDNVALGRDVTRADVEEACRVACVHEDVLRFPAGYETMVNNLGANLSGGQRQRIALARAVLARPEFLVLDEATSSLDAATEQTVARNLAALGCTTLVIAHRLASVAGADVVHVLDGGRVVQSGRPDDLLLVDGPFRDLFAPRPPVRETVVAS</sequence>
<evidence type="ECO:0000256" key="11">
    <source>
        <dbReference type="ARBA" id="ARBA00043264"/>
    </source>
</evidence>
<dbReference type="GO" id="GO:0140359">
    <property type="term" value="F:ABC-type transporter activity"/>
    <property type="evidence" value="ECO:0007669"/>
    <property type="project" value="InterPro"/>
</dbReference>
<feature type="transmembrane region" description="Helical" evidence="13">
    <location>
        <begin position="299"/>
        <end position="325"/>
    </location>
</feature>
<keyword evidence="4 13" id="KW-0812">Transmembrane</keyword>
<keyword evidence="18" id="KW-1185">Reference proteome</keyword>
<dbReference type="AlphaFoldDB" id="A0A2T0QYP9"/>
<dbReference type="InterPro" id="IPR003593">
    <property type="entry name" value="AAA+_ATPase"/>
</dbReference>
<keyword evidence="6" id="KW-0645">Protease</keyword>
<dbReference type="GO" id="GO:0006508">
    <property type="term" value="P:proteolysis"/>
    <property type="evidence" value="ECO:0007669"/>
    <property type="project" value="InterPro"/>
</dbReference>
<keyword evidence="7" id="KW-0067">ATP-binding</keyword>
<evidence type="ECO:0000256" key="4">
    <source>
        <dbReference type="ARBA" id="ARBA00022692"/>
    </source>
</evidence>
<reference evidence="17 18" key="1">
    <citation type="submission" date="2018-03" db="EMBL/GenBank/DDBJ databases">
        <title>Genomic Encyclopedia of Archaeal and Bacterial Type Strains, Phase II (KMG-II): from individual species to whole genera.</title>
        <authorList>
            <person name="Goeker M."/>
        </authorList>
    </citation>
    <scope>NUCLEOTIDE SEQUENCE [LARGE SCALE GENOMIC DNA]</scope>
    <source>
        <strain evidence="17 18">DSM 19711</strain>
    </source>
</reference>
<dbReference type="Gene3D" id="3.90.70.10">
    <property type="entry name" value="Cysteine proteinases"/>
    <property type="match status" value="1"/>
</dbReference>
<dbReference type="SUPFAM" id="SSF52540">
    <property type="entry name" value="P-loop containing nucleoside triphosphate hydrolases"/>
    <property type="match status" value="1"/>
</dbReference>
<dbReference type="Gene3D" id="3.40.50.300">
    <property type="entry name" value="P-loop containing nucleotide triphosphate hydrolases"/>
    <property type="match status" value="1"/>
</dbReference>
<evidence type="ECO:0000256" key="10">
    <source>
        <dbReference type="ARBA" id="ARBA00023136"/>
    </source>
</evidence>
<comment type="caution">
    <text evidence="17">The sequence shown here is derived from an EMBL/GenBank/DDBJ whole genome shotgun (WGS) entry which is preliminary data.</text>
</comment>
<gene>
    <name evidence="17" type="ORF">CLV37_113125</name>
</gene>
<keyword evidence="8" id="KW-0653">Protein transport</keyword>
<evidence type="ECO:0000256" key="3">
    <source>
        <dbReference type="ARBA" id="ARBA00022475"/>
    </source>
</evidence>
<dbReference type="InterPro" id="IPR003439">
    <property type="entry name" value="ABC_transporter-like_ATP-bd"/>
</dbReference>
<dbReference type="GO" id="GO:0034040">
    <property type="term" value="F:ATPase-coupled lipid transmembrane transporter activity"/>
    <property type="evidence" value="ECO:0007669"/>
    <property type="project" value="TreeGrafter"/>
</dbReference>
<dbReference type="InterPro" id="IPR027417">
    <property type="entry name" value="P-loop_NTPase"/>
</dbReference>
<evidence type="ECO:0000256" key="7">
    <source>
        <dbReference type="ARBA" id="ARBA00022840"/>
    </source>
</evidence>
<dbReference type="GO" id="GO:0005524">
    <property type="term" value="F:ATP binding"/>
    <property type="evidence" value="ECO:0007669"/>
    <property type="project" value="UniProtKB-KW"/>
</dbReference>
<dbReference type="InterPro" id="IPR039421">
    <property type="entry name" value="Type_1_exporter"/>
</dbReference>
<dbReference type="Proteomes" id="UP000238083">
    <property type="component" value="Unassembled WGS sequence"/>
</dbReference>
<evidence type="ECO:0000256" key="8">
    <source>
        <dbReference type="ARBA" id="ARBA00022927"/>
    </source>
</evidence>
<evidence type="ECO:0000259" key="15">
    <source>
        <dbReference type="PROSITE" id="PS50929"/>
    </source>
</evidence>
<dbReference type="GO" id="GO:0008234">
    <property type="term" value="F:cysteine-type peptidase activity"/>
    <property type="evidence" value="ECO:0007669"/>
    <property type="project" value="UniProtKB-KW"/>
</dbReference>
<dbReference type="PROSITE" id="PS00211">
    <property type="entry name" value="ABC_TRANSPORTER_1"/>
    <property type="match status" value="1"/>
</dbReference>
<name>A0A2T0QYP9_9ACTN</name>
<dbReference type="Pfam" id="PF00005">
    <property type="entry name" value="ABC_tran"/>
    <property type="match status" value="1"/>
</dbReference>
<keyword evidence="6" id="KW-0378">Hydrolase</keyword>
<feature type="transmembrane region" description="Helical" evidence="13">
    <location>
        <begin position="275"/>
        <end position="293"/>
    </location>
</feature>
<dbReference type="PANTHER" id="PTHR24221">
    <property type="entry name" value="ATP-BINDING CASSETTE SUB-FAMILY B"/>
    <property type="match status" value="1"/>
</dbReference>
<evidence type="ECO:0000256" key="13">
    <source>
        <dbReference type="SAM" id="Phobius"/>
    </source>
</evidence>
<keyword evidence="5" id="KW-0547">Nucleotide-binding</keyword>
<keyword evidence="9 13" id="KW-1133">Transmembrane helix</keyword>
<feature type="transmembrane region" description="Helical" evidence="13">
    <location>
        <begin position="418"/>
        <end position="442"/>
    </location>
</feature>
<dbReference type="GO" id="GO:0005886">
    <property type="term" value="C:plasma membrane"/>
    <property type="evidence" value="ECO:0007669"/>
    <property type="project" value="UniProtKB-SubCell"/>
</dbReference>
<evidence type="ECO:0000256" key="1">
    <source>
        <dbReference type="ARBA" id="ARBA00004651"/>
    </source>
</evidence>
<feature type="domain" description="ABC transmembrane type-1" evidence="15">
    <location>
        <begin position="161"/>
        <end position="433"/>
    </location>
</feature>
<feature type="transmembrane region" description="Helical" evidence="13">
    <location>
        <begin position="381"/>
        <end position="406"/>
    </location>
</feature>
<evidence type="ECO:0000256" key="6">
    <source>
        <dbReference type="ARBA" id="ARBA00022807"/>
    </source>
</evidence>
<comment type="subcellular location">
    <subcellularLocation>
        <location evidence="1">Cell membrane</location>
        <topology evidence="1">Multi-pass membrane protein</topology>
    </subcellularLocation>
</comment>
<feature type="transmembrane region" description="Helical" evidence="13">
    <location>
        <begin position="200"/>
        <end position="217"/>
    </location>
</feature>
<comment type="similarity">
    <text evidence="12">Belongs to the ABC transporter superfamily. Lipid exporter (TC 3.A.1.106) family.</text>
</comment>
<dbReference type="PROSITE" id="PS50929">
    <property type="entry name" value="ABC_TM1F"/>
    <property type="match status" value="1"/>
</dbReference>
<evidence type="ECO:0000256" key="9">
    <source>
        <dbReference type="ARBA" id="ARBA00022989"/>
    </source>
</evidence>